<name>A0ABT3J7R9_9RHOB</name>
<dbReference type="InterPro" id="IPR007210">
    <property type="entry name" value="ABC_Gly_betaine_transp_sub-bd"/>
</dbReference>
<gene>
    <name evidence="3" type="ORF">OM960_19470</name>
</gene>
<dbReference type="Pfam" id="PF04069">
    <property type="entry name" value="OpuAC"/>
    <property type="match status" value="1"/>
</dbReference>
<dbReference type="CDD" id="cd13641">
    <property type="entry name" value="PBP2_HisX_like"/>
    <property type="match status" value="1"/>
</dbReference>
<proteinExistence type="predicted"/>
<dbReference type="Proteomes" id="UP001207582">
    <property type="component" value="Unassembled WGS sequence"/>
</dbReference>
<protein>
    <submittedName>
        <fullName evidence="3">ABC transporter substrate-binding protein</fullName>
    </submittedName>
</protein>
<dbReference type="SUPFAM" id="SSF53850">
    <property type="entry name" value="Periplasmic binding protein-like II"/>
    <property type="match status" value="1"/>
</dbReference>
<reference evidence="3 4" key="1">
    <citation type="submission" date="2022-10" db="EMBL/GenBank/DDBJ databases">
        <title>Defluviimonas sp. CAU 1641 isolated from mud.</title>
        <authorList>
            <person name="Kim W."/>
        </authorList>
    </citation>
    <scope>NUCLEOTIDE SEQUENCE [LARGE SCALE GENOMIC DNA]</scope>
    <source>
        <strain evidence="3 4">CAU 1641</strain>
    </source>
</reference>
<feature type="signal peptide" evidence="1">
    <location>
        <begin position="1"/>
        <end position="24"/>
    </location>
</feature>
<keyword evidence="1" id="KW-0732">Signal</keyword>
<evidence type="ECO:0000313" key="3">
    <source>
        <dbReference type="EMBL" id="MCW3783719.1"/>
    </source>
</evidence>
<organism evidence="3 4">
    <name type="scientific">Defluviimonas salinarum</name>
    <dbReference type="NCBI Taxonomy" id="2992147"/>
    <lineage>
        <taxon>Bacteria</taxon>
        <taxon>Pseudomonadati</taxon>
        <taxon>Pseudomonadota</taxon>
        <taxon>Alphaproteobacteria</taxon>
        <taxon>Rhodobacterales</taxon>
        <taxon>Paracoccaceae</taxon>
        <taxon>Albidovulum</taxon>
    </lineage>
</organism>
<evidence type="ECO:0000256" key="1">
    <source>
        <dbReference type="SAM" id="SignalP"/>
    </source>
</evidence>
<evidence type="ECO:0000259" key="2">
    <source>
        <dbReference type="Pfam" id="PF04069"/>
    </source>
</evidence>
<feature type="chain" id="PRO_5046350134" evidence="1">
    <location>
        <begin position="25"/>
        <end position="323"/>
    </location>
</feature>
<dbReference type="Gene3D" id="3.40.190.100">
    <property type="entry name" value="Glycine betaine-binding periplasmic protein, domain 2"/>
    <property type="match status" value="1"/>
</dbReference>
<dbReference type="RefSeq" id="WP_264773141.1">
    <property type="nucleotide sequence ID" value="NZ_JAPDOG010000023.1"/>
</dbReference>
<dbReference type="Gene3D" id="3.40.190.10">
    <property type="entry name" value="Periplasmic binding protein-like II"/>
    <property type="match status" value="1"/>
</dbReference>
<accession>A0ABT3J7R9</accession>
<evidence type="ECO:0000313" key="4">
    <source>
        <dbReference type="Proteomes" id="UP001207582"/>
    </source>
</evidence>
<feature type="domain" description="ABC-type glycine betaine transport system substrate-binding" evidence="2">
    <location>
        <begin position="28"/>
        <end position="300"/>
    </location>
</feature>
<comment type="caution">
    <text evidence="3">The sequence shown here is derived from an EMBL/GenBank/DDBJ whole genome shotgun (WGS) entry which is preliminary data.</text>
</comment>
<keyword evidence="4" id="KW-1185">Reference proteome</keyword>
<sequence length="323" mass="34269">MKTTVLKAAIAGGALALSAQAALAECGEVSITEMNWASAAVVTSVSKFLMENGYGCTVTVVPSSTLPAVTSIAETGEPDIATELWINTAPAYPELESAGKVKTLGDVLSDGGVEAFWIPQYLADEHPELTTMEGILANPALVGGKFHNCPEGWGCRVTNDNIVKAWDFEGSGLEVFNHGSGETLAAAIASAYENKEPWFGYYWAPTSVLGKYPMAMVNIGEFDADTHACNASADCATPGKSPYPSARVVTAVTTTFADSNPEVAEMMSKVTFTNEQMNEVLAWQEDNKASADEATAHFLTTYKDVWGAWLSDDARGKLAALLE</sequence>
<dbReference type="EMBL" id="JAPDOG010000023">
    <property type="protein sequence ID" value="MCW3783719.1"/>
    <property type="molecule type" value="Genomic_DNA"/>
</dbReference>